<protein>
    <submittedName>
        <fullName evidence="2">Uncharacterized protein</fullName>
    </submittedName>
</protein>
<dbReference type="WBParaSite" id="nRc.2.0.1.t22785-RA">
    <property type="protein sequence ID" value="nRc.2.0.1.t22785-RA"/>
    <property type="gene ID" value="nRc.2.0.1.g22785"/>
</dbReference>
<keyword evidence="1" id="KW-1185">Reference proteome</keyword>
<evidence type="ECO:0000313" key="1">
    <source>
        <dbReference type="Proteomes" id="UP000887565"/>
    </source>
</evidence>
<evidence type="ECO:0000313" key="2">
    <source>
        <dbReference type="WBParaSite" id="nRc.2.0.1.t22785-RA"/>
    </source>
</evidence>
<name>A0A915JAI1_ROMCU</name>
<accession>A0A915JAI1</accession>
<reference evidence="2" key="1">
    <citation type="submission" date="2022-11" db="UniProtKB">
        <authorList>
            <consortium name="WormBaseParasite"/>
        </authorList>
    </citation>
    <scope>IDENTIFICATION</scope>
</reference>
<sequence length="95" mass="10930">MTYTILCRKTFESDDQLMSIFGIEKLMTEPLKKVVVINLEIWKSFENLLADDKPVSYAIIFFSKIAMQTAEVNLRTILYSASDVMNITELTSLKQ</sequence>
<organism evidence="1 2">
    <name type="scientific">Romanomermis culicivorax</name>
    <name type="common">Nematode worm</name>
    <dbReference type="NCBI Taxonomy" id="13658"/>
    <lineage>
        <taxon>Eukaryota</taxon>
        <taxon>Metazoa</taxon>
        <taxon>Ecdysozoa</taxon>
        <taxon>Nematoda</taxon>
        <taxon>Enoplea</taxon>
        <taxon>Dorylaimia</taxon>
        <taxon>Mermithida</taxon>
        <taxon>Mermithoidea</taxon>
        <taxon>Mermithidae</taxon>
        <taxon>Romanomermis</taxon>
    </lineage>
</organism>
<dbReference type="Proteomes" id="UP000887565">
    <property type="component" value="Unplaced"/>
</dbReference>
<proteinExistence type="predicted"/>
<dbReference type="AlphaFoldDB" id="A0A915JAI1"/>